<protein>
    <recommendedName>
        <fullName evidence="5">Glycosyltransferase</fullName>
    </recommendedName>
</protein>
<sequence length="370" mass="42170">MRVLQMIGNLHLGGAETVVKDLSQELRKRGVDVYICSREGGRFEKELREVPCEIISKKDKNIFHYIRALMKLVKREKINIIHSHLFVNNFYGFITAKLTRCKIIMTIHGMDCLRSRKRRFAYRFLARFGDRIIAVSDFLKDEFCKVIKGKKVLTVYNGIDIKKFDNNNRSSSKKRELNLLSAFPLIGAVGNIKPVKGYDLLIKAAQKIFSIYKDGKLLILGDAIRPKDIQYREELQELIKELNLESYIIFLGLRGDVAEILSILDIYLLPSRSEGTSIALLEAMASGRPIIASDVGGNPKLIKDGVNGFLVPPGNWQTLAEKVIFLLEDKCMARKLGEMAKKSVLENFSISRMVSDYMRIYEDLLRGEIS</sequence>
<feature type="domain" description="Glycosyltransferase subfamily 4-like N-terminal" evidence="2">
    <location>
        <begin position="13"/>
        <end position="162"/>
    </location>
</feature>
<dbReference type="Proteomes" id="UP000178082">
    <property type="component" value="Unassembled WGS sequence"/>
</dbReference>
<evidence type="ECO:0000313" key="4">
    <source>
        <dbReference type="Proteomes" id="UP000178082"/>
    </source>
</evidence>
<evidence type="ECO:0000259" key="2">
    <source>
        <dbReference type="Pfam" id="PF13439"/>
    </source>
</evidence>
<dbReference type="STRING" id="1817883.A3G31_02830"/>
<dbReference type="EMBL" id="MGDI01000004">
    <property type="protein sequence ID" value="OGL55151.1"/>
    <property type="molecule type" value="Genomic_DNA"/>
</dbReference>
<dbReference type="GO" id="GO:0016757">
    <property type="term" value="F:glycosyltransferase activity"/>
    <property type="evidence" value="ECO:0007669"/>
    <property type="project" value="InterPro"/>
</dbReference>
<dbReference type="InterPro" id="IPR028098">
    <property type="entry name" value="Glyco_trans_4-like_N"/>
</dbReference>
<dbReference type="Gene3D" id="3.40.50.2000">
    <property type="entry name" value="Glycogen Phosphorylase B"/>
    <property type="match status" value="2"/>
</dbReference>
<dbReference type="SUPFAM" id="SSF53756">
    <property type="entry name" value="UDP-Glycosyltransferase/glycogen phosphorylase"/>
    <property type="match status" value="1"/>
</dbReference>
<evidence type="ECO:0000313" key="3">
    <source>
        <dbReference type="EMBL" id="OGL55151.1"/>
    </source>
</evidence>
<gene>
    <name evidence="3" type="ORF">A3G31_02830</name>
</gene>
<evidence type="ECO:0008006" key="5">
    <source>
        <dbReference type="Google" id="ProtNLM"/>
    </source>
</evidence>
<dbReference type="PANTHER" id="PTHR12526">
    <property type="entry name" value="GLYCOSYLTRANSFERASE"/>
    <property type="match status" value="1"/>
</dbReference>
<organism evidence="3 4">
    <name type="scientific">Candidatus Schekmanbacteria bacterium RIFCSPLOWO2_12_FULL_38_15</name>
    <dbReference type="NCBI Taxonomy" id="1817883"/>
    <lineage>
        <taxon>Bacteria</taxon>
        <taxon>Candidatus Schekmaniibacteriota</taxon>
    </lineage>
</organism>
<accession>A0A1F7SN01</accession>
<proteinExistence type="predicted"/>
<comment type="caution">
    <text evidence="3">The sequence shown here is derived from an EMBL/GenBank/DDBJ whole genome shotgun (WGS) entry which is preliminary data.</text>
</comment>
<feature type="domain" description="Glycosyl transferase family 1" evidence="1">
    <location>
        <begin position="176"/>
        <end position="342"/>
    </location>
</feature>
<dbReference type="InterPro" id="IPR001296">
    <property type="entry name" value="Glyco_trans_1"/>
</dbReference>
<reference evidence="3 4" key="1">
    <citation type="journal article" date="2016" name="Nat. Commun.">
        <title>Thousands of microbial genomes shed light on interconnected biogeochemical processes in an aquifer system.</title>
        <authorList>
            <person name="Anantharaman K."/>
            <person name="Brown C.T."/>
            <person name="Hug L.A."/>
            <person name="Sharon I."/>
            <person name="Castelle C.J."/>
            <person name="Probst A.J."/>
            <person name="Thomas B.C."/>
            <person name="Singh A."/>
            <person name="Wilkins M.J."/>
            <person name="Karaoz U."/>
            <person name="Brodie E.L."/>
            <person name="Williams K.H."/>
            <person name="Hubbard S.S."/>
            <person name="Banfield J.F."/>
        </authorList>
    </citation>
    <scope>NUCLEOTIDE SEQUENCE [LARGE SCALE GENOMIC DNA]</scope>
</reference>
<dbReference type="AlphaFoldDB" id="A0A1F7SN01"/>
<evidence type="ECO:0000259" key="1">
    <source>
        <dbReference type="Pfam" id="PF00534"/>
    </source>
</evidence>
<dbReference type="PANTHER" id="PTHR12526:SF630">
    <property type="entry name" value="GLYCOSYLTRANSFERASE"/>
    <property type="match status" value="1"/>
</dbReference>
<dbReference type="Pfam" id="PF00534">
    <property type="entry name" value="Glycos_transf_1"/>
    <property type="match status" value="1"/>
</dbReference>
<dbReference type="CDD" id="cd03801">
    <property type="entry name" value="GT4_PimA-like"/>
    <property type="match status" value="1"/>
</dbReference>
<name>A0A1F7SN01_9BACT</name>
<dbReference type="Pfam" id="PF13439">
    <property type="entry name" value="Glyco_transf_4"/>
    <property type="match status" value="1"/>
</dbReference>